<dbReference type="Proteomes" id="UP001221909">
    <property type="component" value="Unassembled WGS sequence"/>
</dbReference>
<organism evidence="1 2">
    <name type="scientific">Mannheimia cairinae</name>
    <dbReference type="NCBI Taxonomy" id="3025936"/>
    <lineage>
        <taxon>Bacteria</taxon>
        <taxon>Pseudomonadati</taxon>
        <taxon>Pseudomonadota</taxon>
        <taxon>Gammaproteobacteria</taxon>
        <taxon>Pasteurellales</taxon>
        <taxon>Pasteurellaceae</taxon>
        <taxon>Mannheimia</taxon>
    </lineage>
</organism>
<proteinExistence type="predicted"/>
<comment type="caution">
    <text evidence="1">The sequence shown here is derived from an EMBL/GenBank/DDBJ whole genome shotgun (WGS) entry which is preliminary data.</text>
</comment>
<sequence length="180" mass="20397">MKLCRCPICHSDIHLEALVEDEAGRELLGKTSQLTHGVAQPMVAYLGLFKPPKSNLSNSRALKIFKEVLALYPCSLLLAHALSETVLSIRKNRLEEMQAGKQTESLTNHNYLKKVYKTQEVHFAVVRTGKAENETVNAEQAELEKTRNAIAYVQRFIDLGREEVVKNSPEYQIWLAHKPK</sequence>
<name>A0ABT5MNH4_9PAST</name>
<evidence type="ECO:0000313" key="1">
    <source>
        <dbReference type="EMBL" id="MDD0823737.1"/>
    </source>
</evidence>
<dbReference type="EMBL" id="JAQSJE010000003">
    <property type="protein sequence ID" value="MDD0823737.1"/>
    <property type="molecule type" value="Genomic_DNA"/>
</dbReference>
<gene>
    <name evidence="1" type="ORF">PTQ27_04510</name>
</gene>
<dbReference type="RefSeq" id="WP_273747877.1">
    <property type="nucleotide sequence ID" value="NZ_JAQSJE010000003.1"/>
</dbReference>
<protein>
    <submittedName>
        <fullName evidence="1">Uncharacterized protein</fullName>
    </submittedName>
</protein>
<accession>A0ABT5MNH4</accession>
<reference evidence="1 2" key="1">
    <citation type="submission" date="2023-02" db="EMBL/GenBank/DDBJ databases">
        <title>Mannheimia cairiniae sp. nov., a novel species of Mannheimia obtained from moscovy ducks (Cairina moschata) and reclassification of Mannheimia ovis as heterotypic synonym of Mannheimia pernigra.</title>
        <authorList>
            <person name="Christensen H."/>
        </authorList>
    </citation>
    <scope>NUCLEOTIDE SEQUENCE [LARGE SCALE GENOMIC DNA]</scope>
    <source>
        <strain evidence="1 2">AT1</strain>
    </source>
</reference>
<keyword evidence="2" id="KW-1185">Reference proteome</keyword>
<evidence type="ECO:0000313" key="2">
    <source>
        <dbReference type="Proteomes" id="UP001221909"/>
    </source>
</evidence>